<protein>
    <recommendedName>
        <fullName evidence="4">Glycine cleavage system H protein</fullName>
    </recommendedName>
</protein>
<proteinExistence type="inferred from homology"/>
<dbReference type="InterPro" id="IPR003016">
    <property type="entry name" value="2-oxoA_DH_lipoyl-BS"/>
</dbReference>
<dbReference type="InterPro" id="IPR011053">
    <property type="entry name" value="Single_hybrid_motif"/>
</dbReference>
<dbReference type="InterPro" id="IPR002930">
    <property type="entry name" value="GCV_H"/>
</dbReference>
<dbReference type="HAMAP" id="MF_00272">
    <property type="entry name" value="GcvH"/>
    <property type="match status" value="1"/>
</dbReference>
<dbReference type="EMBL" id="JASJQH010007799">
    <property type="protein sequence ID" value="KAK9701568.1"/>
    <property type="molecule type" value="Genomic_DNA"/>
</dbReference>
<comment type="caution">
    <text evidence="6">The sequence shown here is derived from an EMBL/GenBank/DDBJ whole genome shotgun (WGS) entry which is preliminary data.</text>
</comment>
<organism evidence="6 7">
    <name type="scientific">Basidiobolus ranarum</name>
    <dbReference type="NCBI Taxonomy" id="34480"/>
    <lineage>
        <taxon>Eukaryota</taxon>
        <taxon>Fungi</taxon>
        <taxon>Fungi incertae sedis</taxon>
        <taxon>Zoopagomycota</taxon>
        <taxon>Entomophthoromycotina</taxon>
        <taxon>Basidiobolomycetes</taxon>
        <taxon>Basidiobolales</taxon>
        <taxon>Basidiobolaceae</taxon>
        <taxon>Basidiobolus</taxon>
    </lineage>
</organism>
<evidence type="ECO:0000256" key="1">
    <source>
        <dbReference type="ARBA" id="ARBA00009249"/>
    </source>
</evidence>
<evidence type="ECO:0000256" key="3">
    <source>
        <dbReference type="ARBA" id="ARBA00022946"/>
    </source>
</evidence>
<evidence type="ECO:0000256" key="2">
    <source>
        <dbReference type="ARBA" id="ARBA00022823"/>
    </source>
</evidence>
<evidence type="ECO:0000256" key="4">
    <source>
        <dbReference type="RuleBase" id="RU364055"/>
    </source>
</evidence>
<comment type="cofactor">
    <cofactor evidence="4">
        <name>(R)-lipoate</name>
        <dbReference type="ChEBI" id="CHEBI:83088"/>
    </cofactor>
    <text evidence="4">Binds 1 lipoyl cofactor covalently.</text>
</comment>
<keyword evidence="4" id="KW-0496">Mitochondrion</keyword>
<dbReference type="Gene3D" id="2.40.50.100">
    <property type="match status" value="1"/>
</dbReference>
<dbReference type="InterPro" id="IPR000089">
    <property type="entry name" value="Biotin_lipoyl"/>
</dbReference>
<comment type="similarity">
    <text evidence="1 4">Belongs to the GcvH family.</text>
</comment>
<dbReference type="PROSITE" id="PS00189">
    <property type="entry name" value="LIPOYL"/>
    <property type="match status" value="1"/>
</dbReference>
<dbReference type="NCBIfam" id="TIGR00527">
    <property type="entry name" value="gcvH"/>
    <property type="match status" value="1"/>
</dbReference>
<evidence type="ECO:0000259" key="5">
    <source>
        <dbReference type="PROSITE" id="PS50968"/>
    </source>
</evidence>
<keyword evidence="7" id="KW-1185">Reference proteome</keyword>
<evidence type="ECO:0000313" key="7">
    <source>
        <dbReference type="Proteomes" id="UP001479436"/>
    </source>
</evidence>
<dbReference type="NCBIfam" id="NF002270">
    <property type="entry name" value="PRK01202.1"/>
    <property type="match status" value="1"/>
</dbReference>
<gene>
    <name evidence="6" type="primary">GCV3_3</name>
    <name evidence="6" type="ORF">K7432_011642</name>
</gene>
<name>A0ABR2VTV9_9FUNG</name>
<dbReference type="InterPro" id="IPR017453">
    <property type="entry name" value="GCV_H_sub"/>
</dbReference>
<comment type="subcellular location">
    <subcellularLocation>
        <location evidence="4">Mitochondrion</location>
    </subcellularLocation>
</comment>
<keyword evidence="2 4" id="KW-0450">Lipoyl</keyword>
<dbReference type="PANTHER" id="PTHR11715:SF3">
    <property type="entry name" value="GLYCINE CLEAVAGE SYSTEM H PROTEIN-RELATED"/>
    <property type="match status" value="1"/>
</dbReference>
<dbReference type="SUPFAM" id="SSF51230">
    <property type="entry name" value="Single hybrid motif"/>
    <property type="match status" value="1"/>
</dbReference>
<reference evidence="6 7" key="1">
    <citation type="submission" date="2023-04" db="EMBL/GenBank/DDBJ databases">
        <title>Genome of Basidiobolus ranarum AG-B5.</title>
        <authorList>
            <person name="Stajich J.E."/>
            <person name="Carter-House D."/>
            <person name="Gryganskyi A."/>
        </authorList>
    </citation>
    <scope>NUCLEOTIDE SEQUENCE [LARGE SCALE GENOMIC DNA]</scope>
    <source>
        <strain evidence="6 7">AG-B5</strain>
    </source>
</reference>
<dbReference type="Proteomes" id="UP001479436">
    <property type="component" value="Unassembled WGS sequence"/>
</dbReference>
<dbReference type="PROSITE" id="PS50968">
    <property type="entry name" value="BIOTINYL_LIPOYL"/>
    <property type="match status" value="1"/>
</dbReference>
<dbReference type="Pfam" id="PF01597">
    <property type="entry name" value="GCV_H"/>
    <property type="match status" value="1"/>
</dbReference>
<comment type="subunit">
    <text evidence="4">The glycine cleavage system is composed of four proteins: P, T, L and H.</text>
</comment>
<sequence length="171" mass="18643">MQTTIKPDVSPLNFISFSNMSLRTFSSSLFRNYTASVRASPLYRAAYYSTTKRYTDDHEWVSIADGVGTVGITDYAQKALGDVVFVDIPESGSTVEAHAQIGAVESVKAASDIYSPLAGEIVESNTALESEPGLINSSPEDQGWLCKIKLADVSEFDSLMDEEAYKAHCEH</sequence>
<keyword evidence="3 4" id="KW-0809">Transit peptide</keyword>
<dbReference type="CDD" id="cd06848">
    <property type="entry name" value="GCS_H"/>
    <property type="match status" value="1"/>
</dbReference>
<comment type="function">
    <text evidence="4">The H protein shuttles the methylamine group of glycine from the P protein to the T protein.</text>
</comment>
<accession>A0ABR2VTV9</accession>
<dbReference type="InterPro" id="IPR033753">
    <property type="entry name" value="GCV_H/Fam206"/>
</dbReference>
<dbReference type="PANTHER" id="PTHR11715">
    <property type="entry name" value="GLYCINE CLEAVAGE SYSTEM H PROTEIN"/>
    <property type="match status" value="1"/>
</dbReference>
<feature type="domain" description="Lipoyl-binding" evidence="5">
    <location>
        <begin position="67"/>
        <end position="149"/>
    </location>
</feature>
<evidence type="ECO:0000313" key="6">
    <source>
        <dbReference type="EMBL" id="KAK9701568.1"/>
    </source>
</evidence>